<dbReference type="Pfam" id="PF09835">
    <property type="entry name" value="DUF2062"/>
    <property type="match status" value="1"/>
</dbReference>
<keyword evidence="1" id="KW-0812">Transmembrane</keyword>
<reference evidence="3 4" key="1">
    <citation type="submission" date="2019-03" db="EMBL/GenBank/DDBJ databases">
        <title>Genomic Encyclopedia of Type Strains, Phase IV (KMG-IV): sequencing the most valuable type-strain genomes for metagenomic binning, comparative biology and taxonomic classification.</title>
        <authorList>
            <person name="Goeker M."/>
        </authorList>
    </citation>
    <scope>NUCLEOTIDE SEQUENCE [LARGE SCALE GENOMIC DNA]</scope>
    <source>
        <strain evidence="3 4">DSM 23802</strain>
    </source>
</reference>
<dbReference type="RefSeq" id="WP_132766686.1">
    <property type="nucleotide sequence ID" value="NZ_SMAB01000001.1"/>
</dbReference>
<keyword evidence="4" id="KW-1185">Reference proteome</keyword>
<dbReference type="AlphaFoldDB" id="A0A4R3KL35"/>
<feature type="domain" description="DUF2062" evidence="2">
    <location>
        <begin position="13"/>
        <end position="155"/>
    </location>
</feature>
<dbReference type="EMBL" id="SMAB01000001">
    <property type="protein sequence ID" value="TCS84447.1"/>
    <property type="molecule type" value="Genomic_DNA"/>
</dbReference>
<name>A0A4R3KL35_9BACI</name>
<evidence type="ECO:0000313" key="3">
    <source>
        <dbReference type="EMBL" id="TCS84447.1"/>
    </source>
</evidence>
<sequence>MAAKSTKKGSIYRKLKLQYLKLLRMKSAPSIIARGYAIGTFLEFLTLPTLGVAFFLLYPFSKIFRASFASSMIGYIVGKFIMLFFLYWNYSVGNMITKMKVSEQVSAEVSHFFTIDAIKENGIAFFIGSAVNGTIVGLVSYFLVYYLLVYYRWKKSKKRKVKLNHS</sequence>
<dbReference type="OrthoDB" id="2926024at2"/>
<feature type="transmembrane region" description="Helical" evidence="1">
    <location>
        <begin position="72"/>
        <end position="90"/>
    </location>
</feature>
<comment type="caution">
    <text evidence="3">The sequence shown here is derived from an EMBL/GenBank/DDBJ whole genome shotgun (WGS) entry which is preliminary data.</text>
</comment>
<dbReference type="InterPro" id="IPR018639">
    <property type="entry name" value="DUF2062"/>
</dbReference>
<keyword evidence="1" id="KW-0472">Membrane</keyword>
<evidence type="ECO:0000259" key="2">
    <source>
        <dbReference type="Pfam" id="PF09835"/>
    </source>
</evidence>
<proteinExistence type="predicted"/>
<gene>
    <name evidence="3" type="ORF">EDD72_101111</name>
</gene>
<keyword evidence="1" id="KW-1133">Transmembrane helix</keyword>
<protein>
    <recommendedName>
        <fullName evidence="2">DUF2062 domain-containing protein</fullName>
    </recommendedName>
</protein>
<dbReference type="PANTHER" id="PTHR40547">
    <property type="entry name" value="SLL0298 PROTEIN"/>
    <property type="match status" value="1"/>
</dbReference>
<dbReference type="Proteomes" id="UP000295788">
    <property type="component" value="Unassembled WGS sequence"/>
</dbReference>
<evidence type="ECO:0000313" key="4">
    <source>
        <dbReference type="Proteomes" id="UP000295788"/>
    </source>
</evidence>
<dbReference type="PANTHER" id="PTHR40547:SF1">
    <property type="entry name" value="SLL0298 PROTEIN"/>
    <property type="match status" value="1"/>
</dbReference>
<accession>A0A4R3KL35</accession>
<organism evidence="3 4">
    <name type="scientific">Tepidibacillus fermentans</name>
    <dbReference type="NCBI Taxonomy" id="1281767"/>
    <lineage>
        <taxon>Bacteria</taxon>
        <taxon>Bacillati</taxon>
        <taxon>Bacillota</taxon>
        <taxon>Bacilli</taxon>
        <taxon>Bacillales</taxon>
        <taxon>Bacillaceae</taxon>
        <taxon>Tepidibacillus</taxon>
    </lineage>
</organism>
<feature type="transmembrane region" description="Helical" evidence="1">
    <location>
        <begin position="36"/>
        <end position="60"/>
    </location>
</feature>
<evidence type="ECO:0000256" key="1">
    <source>
        <dbReference type="SAM" id="Phobius"/>
    </source>
</evidence>
<feature type="transmembrane region" description="Helical" evidence="1">
    <location>
        <begin position="123"/>
        <end position="151"/>
    </location>
</feature>